<evidence type="ECO:0000313" key="2">
    <source>
        <dbReference type="Proteomes" id="UP000701801"/>
    </source>
</evidence>
<dbReference type="Proteomes" id="UP000701801">
    <property type="component" value="Unassembled WGS sequence"/>
</dbReference>
<dbReference type="InterPro" id="IPR011990">
    <property type="entry name" value="TPR-like_helical_dom_sf"/>
</dbReference>
<protein>
    <recommendedName>
        <fullName evidence="3">Kinesin light chain</fullName>
    </recommendedName>
</protein>
<sequence length="253" mass="28620">MEYIIKFLLRRELLLQNFTTYKPTKTYLVTEGEEGLQILQTGENLASVYRSQGQWNEAEEQGTKVLEMSKRLLGVDNFSTICSISNISRHGLQTTSSVGHVTEVRPPSSGTRREIAWSTCKKPSCVIWKSNLASTYGRQGLFHHAEELEEEIHRLRKTVLGPDHPDTLNSMVNLTALYQQQGRWAKAEAEVLGELVVARSKKILGEEHSDTVTRTANLAILYAFKGQFGKAECLELEVIQARKKTPFNTDQHE</sequence>
<dbReference type="EMBL" id="CAJVRM010000045">
    <property type="protein sequence ID" value="CAG8972449.1"/>
    <property type="molecule type" value="Genomic_DNA"/>
</dbReference>
<keyword evidence="2" id="KW-1185">Reference proteome</keyword>
<dbReference type="InterPro" id="IPR053137">
    <property type="entry name" value="NLR-like"/>
</dbReference>
<dbReference type="Gene3D" id="1.25.40.10">
    <property type="entry name" value="Tetratricopeptide repeat domain"/>
    <property type="match status" value="2"/>
</dbReference>
<dbReference type="SUPFAM" id="SSF48452">
    <property type="entry name" value="TPR-like"/>
    <property type="match status" value="1"/>
</dbReference>
<dbReference type="OrthoDB" id="5390271at2759"/>
<dbReference type="Pfam" id="PF13374">
    <property type="entry name" value="TPR_10"/>
    <property type="match status" value="1"/>
</dbReference>
<organism evidence="1 2">
    <name type="scientific">Hymenoscyphus albidus</name>
    <dbReference type="NCBI Taxonomy" id="595503"/>
    <lineage>
        <taxon>Eukaryota</taxon>
        <taxon>Fungi</taxon>
        <taxon>Dikarya</taxon>
        <taxon>Ascomycota</taxon>
        <taxon>Pezizomycotina</taxon>
        <taxon>Leotiomycetes</taxon>
        <taxon>Helotiales</taxon>
        <taxon>Helotiaceae</taxon>
        <taxon>Hymenoscyphus</taxon>
    </lineage>
</organism>
<comment type="caution">
    <text evidence="1">The sequence shown here is derived from an EMBL/GenBank/DDBJ whole genome shotgun (WGS) entry which is preliminary data.</text>
</comment>
<proteinExistence type="predicted"/>
<accession>A0A9N9Q272</accession>
<reference evidence="1" key="1">
    <citation type="submission" date="2021-07" db="EMBL/GenBank/DDBJ databases">
        <authorList>
            <person name="Durling M."/>
        </authorList>
    </citation>
    <scope>NUCLEOTIDE SEQUENCE</scope>
</reference>
<name>A0A9N9Q272_9HELO</name>
<dbReference type="Pfam" id="PF13424">
    <property type="entry name" value="TPR_12"/>
    <property type="match status" value="1"/>
</dbReference>
<evidence type="ECO:0008006" key="3">
    <source>
        <dbReference type="Google" id="ProtNLM"/>
    </source>
</evidence>
<dbReference type="AlphaFoldDB" id="A0A9N9Q272"/>
<dbReference type="PANTHER" id="PTHR46082">
    <property type="entry name" value="ATP/GTP-BINDING PROTEIN-RELATED"/>
    <property type="match status" value="1"/>
</dbReference>
<dbReference type="PANTHER" id="PTHR46082:SF11">
    <property type="entry name" value="AAA+ ATPASE DOMAIN-CONTAINING PROTEIN-RELATED"/>
    <property type="match status" value="1"/>
</dbReference>
<gene>
    <name evidence="1" type="ORF">HYALB_00001138</name>
</gene>
<evidence type="ECO:0000313" key="1">
    <source>
        <dbReference type="EMBL" id="CAG8972449.1"/>
    </source>
</evidence>